<proteinExistence type="predicted"/>
<feature type="non-terminal residue" evidence="2">
    <location>
        <position position="1"/>
    </location>
</feature>
<dbReference type="Proteomes" id="UP001529510">
    <property type="component" value="Unassembled WGS sequence"/>
</dbReference>
<feature type="non-terminal residue" evidence="2">
    <location>
        <position position="56"/>
    </location>
</feature>
<protein>
    <submittedName>
        <fullName evidence="2">Uncharacterized protein</fullName>
    </submittedName>
</protein>
<evidence type="ECO:0000313" key="2">
    <source>
        <dbReference type="EMBL" id="KAL0191212.1"/>
    </source>
</evidence>
<keyword evidence="3" id="KW-1185">Reference proteome</keyword>
<feature type="region of interest" description="Disordered" evidence="1">
    <location>
        <begin position="1"/>
        <end position="56"/>
    </location>
</feature>
<comment type="caution">
    <text evidence="2">The sequence shown here is derived from an EMBL/GenBank/DDBJ whole genome shotgun (WGS) entry which is preliminary data.</text>
</comment>
<feature type="compositionally biased region" description="Acidic residues" evidence="1">
    <location>
        <begin position="18"/>
        <end position="31"/>
    </location>
</feature>
<evidence type="ECO:0000313" key="3">
    <source>
        <dbReference type="Proteomes" id="UP001529510"/>
    </source>
</evidence>
<organism evidence="2 3">
    <name type="scientific">Cirrhinus mrigala</name>
    <name type="common">Mrigala</name>
    <dbReference type="NCBI Taxonomy" id="683832"/>
    <lineage>
        <taxon>Eukaryota</taxon>
        <taxon>Metazoa</taxon>
        <taxon>Chordata</taxon>
        <taxon>Craniata</taxon>
        <taxon>Vertebrata</taxon>
        <taxon>Euteleostomi</taxon>
        <taxon>Actinopterygii</taxon>
        <taxon>Neopterygii</taxon>
        <taxon>Teleostei</taxon>
        <taxon>Ostariophysi</taxon>
        <taxon>Cypriniformes</taxon>
        <taxon>Cyprinidae</taxon>
        <taxon>Labeoninae</taxon>
        <taxon>Labeonini</taxon>
        <taxon>Cirrhinus</taxon>
    </lineage>
</organism>
<accession>A0ABD0QY98</accession>
<reference evidence="2 3" key="1">
    <citation type="submission" date="2024-05" db="EMBL/GenBank/DDBJ databases">
        <title>Genome sequencing and assembly of Indian major carp, Cirrhinus mrigala (Hamilton, 1822).</title>
        <authorList>
            <person name="Mohindra V."/>
            <person name="Chowdhury L.M."/>
            <person name="Lal K."/>
            <person name="Jena J.K."/>
        </authorList>
    </citation>
    <scope>NUCLEOTIDE SEQUENCE [LARGE SCALE GENOMIC DNA]</scope>
    <source>
        <strain evidence="2">CM1030</strain>
        <tissue evidence="2">Blood</tissue>
    </source>
</reference>
<evidence type="ECO:0000256" key="1">
    <source>
        <dbReference type="SAM" id="MobiDB-lite"/>
    </source>
</evidence>
<dbReference type="AlphaFoldDB" id="A0ABD0QY98"/>
<gene>
    <name evidence="2" type="ORF">M9458_013910</name>
</gene>
<name>A0ABD0QY98_CIRMR</name>
<sequence length="56" mass="6188">DGDDDCFVPAKIDLQSSSDEEEDAKIDSEDELVVKKRRGSRTSRSTEKTSVSARTP</sequence>
<dbReference type="EMBL" id="JAMKFB020000006">
    <property type="protein sequence ID" value="KAL0191212.1"/>
    <property type="molecule type" value="Genomic_DNA"/>
</dbReference>